<comment type="caution">
    <text evidence="2">The sequence shown here is derived from an EMBL/GenBank/DDBJ whole genome shotgun (WGS) entry which is preliminary data.</text>
</comment>
<gene>
    <name evidence="2" type="ORF">Cfor_02515</name>
</gene>
<feature type="non-terminal residue" evidence="2">
    <location>
        <position position="351"/>
    </location>
</feature>
<keyword evidence="1" id="KW-1133">Transmembrane helix</keyword>
<organism evidence="2 3">
    <name type="scientific">Coptotermes formosanus</name>
    <name type="common">Formosan subterranean termite</name>
    <dbReference type="NCBI Taxonomy" id="36987"/>
    <lineage>
        <taxon>Eukaryota</taxon>
        <taxon>Metazoa</taxon>
        <taxon>Ecdysozoa</taxon>
        <taxon>Arthropoda</taxon>
        <taxon>Hexapoda</taxon>
        <taxon>Insecta</taxon>
        <taxon>Pterygota</taxon>
        <taxon>Neoptera</taxon>
        <taxon>Polyneoptera</taxon>
        <taxon>Dictyoptera</taxon>
        <taxon>Blattodea</taxon>
        <taxon>Blattoidea</taxon>
        <taxon>Termitoidae</taxon>
        <taxon>Rhinotermitidae</taxon>
        <taxon>Coptotermes</taxon>
    </lineage>
</organism>
<protein>
    <submittedName>
        <fullName evidence="2">Uncharacterized protein</fullName>
    </submittedName>
</protein>
<dbReference type="EMBL" id="BLKM01000338">
    <property type="protein sequence ID" value="GFG31896.1"/>
    <property type="molecule type" value="Genomic_DNA"/>
</dbReference>
<proteinExistence type="predicted"/>
<dbReference type="Proteomes" id="UP000502823">
    <property type="component" value="Unassembled WGS sequence"/>
</dbReference>
<accession>A0A6L2PHJ8</accession>
<sequence length="351" mass="40856">MTIRMCRHSADPDATNDHASKTTVEGHVLGLLDRDQRTALSRRKFDGMRAVMVSQATSHPCSCSRTMHWRHPQFQVSRAKCQPEHSYEIKRHLRRTIHRFSKALVVCVCFLTVIRVPTVMSAPASRHSSVDYDDRMHSHPKWINPCGLRASDDFDSELEGVPRLNDNELLSSIIVAAKNALMHAQRFKDNYVKNTFNLNFEQIHQDWKTVRYPWLPTTEEISKSLGEHMPLEELQKLELDTALKDTYTYLQKFAVGMEQVVWDQTDNNGAFKNEFADIEFKLRATLCEIQAAMLERGVPQHENITRQIMGNELRHIGNSSYRNVRDWIIFRDCMNGLEYVIQVFEYFKQKL</sequence>
<name>A0A6L2PHJ8_COPFO</name>
<keyword evidence="1" id="KW-0812">Transmembrane</keyword>
<reference evidence="3" key="1">
    <citation type="submission" date="2020-01" db="EMBL/GenBank/DDBJ databases">
        <title>Draft genome sequence of the Termite Coptotermes fromosanus.</title>
        <authorList>
            <person name="Itakura S."/>
            <person name="Yosikawa Y."/>
            <person name="Umezawa K."/>
        </authorList>
    </citation>
    <scope>NUCLEOTIDE SEQUENCE [LARGE SCALE GENOMIC DNA]</scope>
</reference>
<evidence type="ECO:0000256" key="1">
    <source>
        <dbReference type="SAM" id="Phobius"/>
    </source>
</evidence>
<keyword evidence="3" id="KW-1185">Reference proteome</keyword>
<feature type="transmembrane region" description="Helical" evidence="1">
    <location>
        <begin position="100"/>
        <end position="120"/>
    </location>
</feature>
<dbReference type="AlphaFoldDB" id="A0A6L2PHJ8"/>
<keyword evidence="1" id="KW-0472">Membrane</keyword>
<evidence type="ECO:0000313" key="2">
    <source>
        <dbReference type="EMBL" id="GFG31896.1"/>
    </source>
</evidence>
<dbReference type="OrthoDB" id="6049566at2759"/>
<evidence type="ECO:0000313" key="3">
    <source>
        <dbReference type="Proteomes" id="UP000502823"/>
    </source>
</evidence>
<dbReference type="InParanoid" id="A0A6L2PHJ8"/>